<sequence>MTAGTRAGAPRQDAAAPPPSPEGGAHAVVTTGLTKRFRGGQLAVDGVGLAVPRGSVYGFLGPNGSGKTTTIRMLLGLVTPTSGSWSLLGAPMPGGLARTLPRVGALVEGPAFYPYLSGEANLRRFDAADPGADPRTARARIGAALDRVGLTAAAGKRYRAYSLGMRQRLAIAAALLGPRELLVLDEPTNGLDPQGTREVRALIKEIAGDGTTVFVSSHLLGEVEQMCGHVGVMRAGRLVAQGPVAALREAGATPRLRVETPDVAAAAAALSRAGLDGVRPGDGEVTAHAGEQPPERICALLVGEGVAVRGFGVVRPTLEEIFVGLTGEGFDVEA</sequence>
<dbReference type="PROSITE" id="PS50893">
    <property type="entry name" value="ABC_TRANSPORTER_2"/>
    <property type="match status" value="1"/>
</dbReference>
<dbReference type="RefSeq" id="WP_204287524.1">
    <property type="nucleotide sequence ID" value="NZ_BAABEJ010000020.1"/>
</dbReference>
<dbReference type="GO" id="GO:0005524">
    <property type="term" value="F:ATP binding"/>
    <property type="evidence" value="ECO:0007669"/>
    <property type="project" value="UniProtKB-KW"/>
</dbReference>
<dbReference type="InterPro" id="IPR027417">
    <property type="entry name" value="P-loop_NTPase"/>
</dbReference>
<dbReference type="PROSITE" id="PS00211">
    <property type="entry name" value="ABC_TRANSPORTER_1"/>
    <property type="match status" value="1"/>
</dbReference>
<comment type="caution">
    <text evidence="7">The sequence shown here is derived from an EMBL/GenBank/DDBJ whole genome shotgun (WGS) entry which is preliminary data.</text>
</comment>
<dbReference type="Proteomes" id="UP000651728">
    <property type="component" value="Unassembled WGS sequence"/>
</dbReference>
<evidence type="ECO:0000256" key="1">
    <source>
        <dbReference type="ARBA" id="ARBA00005417"/>
    </source>
</evidence>
<evidence type="ECO:0000259" key="6">
    <source>
        <dbReference type="PROSITE" id="PS50893"/>
    </source>
</evidence>
<dbReference type="SMART" id="SM00382">
    <property type="entry name" value="AAA"/>
    <property type="match status" value="1"/>
</dbReference>
<dbReference type="Pfam" id="PF00005">
    <property type="entry name" value="ABC_tran"/>
    <property type="match status" value="1"/>
</dbReference>
<comment type="similarity">
    <text evidence="1">Belongs to the ABC transporter superfamily.</text>
</comment>
<dbReference type="SUPFAM" id="SSF52540">
    <property type="entry name" value="P-loop containing nucleoside triphosphate hydrolases"/>
    <property type="match status" value="1"/>
</dbReference>
<evidence type="ECO:0000256" key="4">
    <source>
        <dbReference type="ARBA" id="ARBA00022840"/>
    </source>
</evidence>
<dbReference type="InterPro" id="IPR025302">
    <property type="entry name" value="DrrA1/2-like_C"/>
</dbReference>
<evidence type="ECO:0000256" key="5">
    <source>
        <dbReference type="SAM" id="MobiDB-lite"/>
    </source>
</evidence>
<evidence type="ECO:0000313" key="8">
    <source>
        <dbReference type="Proteomes" id="UP000651728"/>
    </source>
</evidence>
<keyword evidence="8" id="KW-1185">Reference proteome</keyword>
<proteinExistence type="inferred from homology"/>
<accession>A0ABQ4FIU1</accession>
<dbReference type="InterPro" id="IPR003593">
    <property type="entry name" value="AAA+_ATPase"/>
</dbReference>
<evidence type="ECO:0000256" key="3">
    <source>
        <dbReference type="ARBA" id="ARBA00022741"/>
    </source>
</evidence>
<keyword evidence="3" id="KW-0547">Nucleotide-binding</keyword>
<protein>
    <submittedName>
        <fullName evidence="7">ABC transporter ATP-binding protein</fullName>
    </submittedName>
</protein>
<evidence type="ECO:0000256" key="2">
    <source>
        <dbReference type="ARBA" id="ARBA00022448"/>
    </source>
</evidence>
<evidence type="ECO:0000313" key="7">
    <source>
        <dbReference type="EMBL" id="GIH34742.1"/>
    </source>
</evidence>
<dbReference type="InterPro" id="IPR017871">
    <property type="entry name" value="ABC_transporter-like_CS"/>
</dbReference>
<dbReference type="PANTHER" id="PTHR43335:SF4">
    <property type="entry name" value="ABC TRANSPORTER, ATP-BINDING PROTEIN"/>
    <property type="match status" value="1"/>
</dbReference>
<dbReference type="Gene3D" id="3.40.50.300">
    <property type="entry name" value="P-loop containing nucleotide triphosphate hydrolases"/>
    <property type="match status" value="1"/>
</dbReference>
<feature type="domain" description="ABC transporter" evidence="6">
    <location>
        <begin position="28"/>
        <end position="260"/>
    </location>
</feature>
<dbReference type="PANTHER" id="PTHR43335">
    <property type="entry name" value="ABC TRANSPORTER, ATP-BINDING PROTEIN"/>
    <property type="match status" value="1"/>
</dbReference>
<dbReference type="EMBL" id="BOOB01000038">
    <property type="protein sequence ID" value="GIH34742.1"/>
    <property type="molecule type" value="Genomic_DNA"/>
</dbReference>
<dbReference type="InterPro" id="IPR003439">
    <property type="entry name" value="ABC_transporter-like_ATP-bd"/>
</dbReference>
<gene>
    <name evidence="7" type="ORF">Mam01_49060</name>
</gene>
<name>A0ABQ4FIU1_9ACTN</name>
<keyword evidence="4 7" id="KW-0067">ATP-binding</keyword>
<dbReference type="Pfam" id="PF13732">
    <property type="entry name" value="DrrA1-3_C"/>
    <property type="match status" value="1"/>
</dbReference>
<reference evidence="7 8" key="1">
    <citation type="submission" date="2021-01" db="EMBL/GenBank/DDBJ databases">
        <title>Whole genome shotgun sequence of Microbispora amethystogenes NBRC 101907.</title>
        <authorList>
            <person name="Komaki H."/>
            <person name="Tamura T."/>
        </authorList>
    </citation>
    <scope>NUCLEOTIDE SEQUENCE [LARGE SCALE GENOMIC DNA]</scope>
    <source>
        <strain evidence="7 8">NBRC 101907</strain>
    </source>
</reference>
<keyword evidence="2" id="KW-0813">Transport</keyword>
<organism evidence="7 8">
    <name type="scientific">Microbispora amethystogenes</name>
    <dbReference type="NCBI Taxonomy" id="1427754"/>
    <lineage>
        <taxon>Bacteria</taxon>
        <taxon>Bacillati</taxon>
        <taxon>Actinomycetota</taxon>
        <taxon>Actinomycetes</taxon>
        <taxon>Streptosporangiales</taxon>
        <taxon>Streptosporangiaceae</taxon>
        <taxon>Microbispora</taxon>
    </lineage>
</organism>
<feature type="region of interest" description="Disordered" evidence="5">
    <location>
        <begin position="1"/>
        <end position="25"/>
    </location>
</feature>